<dbReference type="CDD" id="cd13395">
    <property type="entry name" value="ASKHA_NBD_Arp4_ACTL6-like"/>
    <property type="match status" value="1"/>
</dbReference>
<proteinExistence type="inferred from homology"/>
<keyword evidence="3" id="KW-1185">Reference proteome</keyword>
<comment type="similarity">
    <text evidence="1">Belongs to the actin family.</text>
</comment>
<dbReference type="Pfam" id="PF00022">
    <property type="entry name" value="Actin"/>
    <property type="match status" value="1"/>
</dbReference>
<dbReference type="SUPFAM" id="SSF53067">
    <property type="entry name" value="Actin-like ATPase domain"/>
    <property type="match status" value="2"/>
</dbReference>
<dbReference type="InterPro" id="IPR043129">
    <property type="entry name" value="ATPase_NBD"/>
</dbReference>
<evidence type="ECO:0000313" key="2">
    <source>
        <dbReference type="EMBL" id="CAH7689432.1"/>
    </source>
</evidence>
<organism evidence="2 3">
    <name type="scientific">Phakopsora pachyrhizi</name>
    <name type="common">Asian soybean rust disease fungus</name>
    <dbReference type="NCBI Taxonomy" id="170000"/>
    <lineage>
        <taxon>Eukaryota</taxon>
        <taxon>Fungi</taxon>
        <taxon>Dikarya</taxon>
        <taxon>Basidiomycota</taxon>
        <taxon>Pucciniomycotina</taxon>
        <taxon>Pucciniomycetes</taxon>
        <taxon>Pucciniales</taxon>
        <taxon>Phakopsoraceae</taxon>
        <taxon>Phakopsora</taxon>
    </lineage>
</organism>
<dbReference type="InterPro" id="IPR004000">
    <property type="entry name" value="Actin"/>
</dbReference>
<dbReference type="PANTHER" id="PTHR11937">
    <property type="entry name" value="ACTIN"/>
    <property type="match status" value="1"/>
</dbReference>
<dbReference type="Proteomes" id="UP001153365">
    <property type="component" value="Unassembled WGS sequence"/>
</dbReference>
<dbReference type="EMBL" id="CALTRL010006076">
    <property type="protein sequence ID" value="CAH7689432.1"/>
    <property type="molecule type" value="Genomic_DNA"/>
</dbReference>
<sequence length="472" mass="52634">MPTYGGDEVSAIVLDMGSNTIRAGYAGEDTPKVVMPTSYGFIQERQEDLSTAKYFFGDHGPNVWRAGMKVMNPLRDSIVQDWNVTEKMLNVVFDREMRLGLPGADLEPNEKRGILTEHPLLVTEASWNSKENRERMIEMAFEQFDTPAYYSVDRAVMCAFASGKGTALVVDIGEELTTVTPVSDGFVLRKGIQKSPLAGKFLSSLLLSSVEKQLSNPIYPHYLIASKPHKAPTTSNPINEDNDTVMAPVEESIPEGVVLRDDRMPERDGSSTTKSFSEYQKMSVIQDLKETVCEAFPRNWDEDTINMIPPRSFEFPTGQILKFGKSRYSSTEALFDPTFIPNDILTTYPASKNPSSTIPIDELSSTVSLPKLIMRSVKSCDVDVQANLNLNIIITGGSSLVPGLVERLDWELRMMTPGMKFKISATGNLMERRFASWLGGSILASLGSFHQLWIGKDEYKEQGRTVVHRRCK</sequence>
<evidence type="ECO:0000256" key="1">
    <source>
        <dbReference type="RuleBase" id="RU000487"/>
    </source>
</evidence>
<dbReference type="InterPro" id="IPR020902">
    <property type="entry name" value="Actin/actin-like_CS"/>
</dbReference>
<dbReference type="PROSITE" id="PS01132">
    <property type="entry name" value="ACTINS_ACT_LIKE"/>
    <property type="match status" value="1"/>
</dbReference>
<protein>
    <submittedName>
        <fullName evidence="2">Actin family</fullName>
    </submittedName>
</protein>
<comment type="caution">
    <text evidence="2">The sequence shown here is derived from an EMBL/GenBank/DDBJ whole genome shotgun (WGS) entry which is preliminary data.</text>
</comment>
<evidence type="ECO:0000313" key="3">
    <source>
        <dbReference type="Proteomes" id="UP001153365"/>
    </source>
</evidence>
<dbReference type="Gene3D" id="3.30.420.40">
    <property type="match status" value="3"/>
</dbReference>
<reference evidence="2" key="1">
    <citation type="submission" date="2022-06" db="EMBL/GenBank/DDBJ databases">
        <authorList>
            <consortium name="SYNGENTA / RWTH Aachen University"/>
        </authorList>
    </citation>
    <scope>NUCLEOTIDE SEQUENCE</scope>
</reference>
<dbReference type="PRINTS" id="PR00190">
    <property type="entry name" value="ACTIN"/>
</dbReference>
<dbReference type="SMART" id="SM00268">
    <property type="entry name" value="ACTIN"/>
    <property type="match status" value="1"/>
</dbReference>
<accession>A0AAV0BTK9</accession>
<dbReference type="Gene3D" id="3.90.640.10">
    <property type="entry name" value="Actin, Chain A, domain 4"/>
    <property type="match status" value="1"/>
</dbReference>
<gene>
    <name evidence="2" type="ORF">PPACK8108_LOCUS24509</name>
</gene>
<dbReference type="AlphaFoldDB" id="A0AAV0BTK9"/>
<name>A0AAV0BTK9_PHAPC</name>